<name>A0ABP0XHK2_9BRYO</name>
<evidence type="ECO:0000256" key="4">
    <source>
        <dbReference type="SAM" id="MobiDB-lite"/>
    </source>
</evidence>
<gene>
    <name evidence="5" type="ORF">CSSPJE1EN1_LOCUS24048</name>
</gene>
<dbReference type="InterPro" id="IPR020472">
    <property type="entry name" value="WD40_PAC1"/>
</dbReference>
<feature type="repeat" description="WD" evidence="3">
    <location>
        <begin position="227"/>
        <end position="266"/>
    </location>
</feature>
<feature type="repeat" description="WD" evidence="3">
    <location>
        <begin position="267"/>
        <end position="299"/>
    </location>
</feature>
<proteinExistence type="predicted"/>
<feature type="region of interest" description="Disordered" evidence="4">
    <location>
        <begin position="488"/>
        <end position="523"/>
    </location>
</feature>
<accession>A0ABP0XHK2</accession>
<dbReference type="PROSITE" id="PS50294">
    <property type="entry name" value="WD_REPEATS_REGION"/>
    <property type="match status" value="3"/>
</dbReference>
<feature type="repeat" description="WD" evidence="3">
    <location>
        <begin position="111"/>
        <end position="143"/>
    </location>
</feature>
<dbReference type="Gene3D" id="2.130.10.10">
    <property type="entry name" value="YVTN repeat-like/Quinoprotein amine dehydrogenase"/>
    <property type="match status" value="2"/>
</dbReference>
<dbReference type="CDD" id="cd00200">
    <property type="entry name" value="WD40"/>
    <property type="match status" value="1"/>
</dbReference>
<evidence type="ECO:0000256" key="1">
    <source>
        <dbReference type="ARBA" id="ARBA00022574"/>
    </source>
</evidence>
<evidence type="ECO:0000256" key="2">
    <source>
        <dbReference type="ARBA" id="ARBA00022737"/>
    </source>
</evidence>
<keyword evidence="6" id="KW-1185">Reference proteome</keyword>
<dbReference type="InterPro" id="IPR036322">
    <property type="entry name" value="WD40_repeat_dom_sf"/>
</dbReference>
<reference evidence="5" key="1">
    <citation type="submission" date="2024-02" db="EMBL/GenBank/DDBJ databases">
        <authorList>
            <consortium name="ELIXIR-Norway"/>
            <consortium name="Elixir Norway"/>
        </authorList>
    </citation>
    <scope>NUCLEOTIDE SEQUENCE</scope>
</reference>
<dbReference type="SUPFAM" id="SSF50978">
    <property type="entry name" value="WD40 repeat-like"/>
    <property type="match status" value="1"/>
</dbReference>
<feature type="compositionally biased region" description="Polar residues" evidence="4">
    <location>
        <begin position="32"/>
        <end position="47"/>
    </location>
</feature>
<dbReference type="InterPro" id="IPR015943">
    <property type="entry name" value="WD40/YVTN_repeat-like_dom_sf"/>
</dbReference>
<feature type="region of interest" description="Disordered" evidence="4">
    <location>
        <begin position="28"/>
        <end position="47"/>
    </location>
</feature>
<feature type="repeat" description="WD" evidence="3">
    <location>
        <begin position="393"/>
        <end position="422"/>
    </location>
</feature>
<organism evidence="5 6">
    <name type="scientific">Sphagnum jensenii</name>
    <dbReference type="NCBI Taxonomy" id="128206"/>
    <lineage>
        <taxon>Eukaryota</taxon>
        <taxon>Viridiplantae</taxon>
        <taxon>Streptophyta</taxon>
        <taxon>Embryophyta</taxon>
        <taxon>Bryophyta</taxon>
        <taxon>Sphagnophytina</taxon>
        <taxon>Sphagnopsida</taxon>
        <taxon>Sphagnales</taxon>
        <taxon>Sphagnaceae</taxon>
        <taxon>Sphagnum</taxon>
    </lineage>
</organism>
<dbReference type="PRINTS" id="PR00320">
    <property type="entry name" value="GPROTEINBRPT"/>
</dbReference>
<dbReference type="Proteomes" id="UP001497444">
    <property type="component" value="Chromosome 9"/>
</dbReference>
<dbReference type="InterPro" id="IPR045182">
    <property type="entry name" value="JINGUBANG-like"/>
</dbReference>
<evidence type="ECO:0000313" key="5">
    <source>
        <dbReference type="EMBL" id="CAK9278570.1"/>
    </source>
</evidence>
<keyword evidence="1 3" id="KW-0853">WD repeat</keyword>
<dbReference type="PANTHER" id="PTHR22844:SF387">
    <property type="entry name" value="F3I6.5 PROTEIN"/>
    <property type="match status" value="1"/>
</dbReference>
<dbReference type="Pfam" id="PF00400">
    <property type="entry name" value="WD40"/>
    <property type="match status" value="6"/>
</dbReference>
<feature type="repeat" description="WD" evidence="3">
    <location>
        <begin position="331"/>
        <end position="363"/>
    </location>
</feature>
<evidence type="ECO:0000313" key="6">
    <source>
        <dbReference type="Proteomes" id="UP001497444"/>
    </source>
</evidence>
<sequence>MECDGALESSRRELQLWFRPHSNRRLEPGVVSVQSPGSPTRDSFGTPTWESWEKEPFGCSSHGELQRILYGGRWWLPPSPGCGESSVSKCPWLVPTPKDQAAGVHRCVAVLQGHEGNVISLALAGDEMMLYSGSDRGDIRAWEHPGYGKNAKRFGCGEGSVKSLVVVGNKLISAHQDCKIRVWRRSKSRHKLLRLVTSVPSLKDYLINFLPPNNNYVQVWRHKKALWIDHHDTISVLAAGTDVLYSGSWDKTIKVWRLSDFKCLESITSHIDAVNALAIDEKQGFLYSGSADTTIKVWERSMQAQHSTMTTMQKKPAAAAIMHHTLIATLEAAQKSPVNAIALSPDGSILYSGLSNKTIAVWKKQHGGGVGDGNDDDELRGKQHHHMVHAGLLKGHCLAVLCLSTIADLLISGSADKTIRVWRRSRGKDALHSCISVMQGHKGPVKSLCTSNCSTSSSVSAATTRMGFLVYSGSMDCDVRVWWVPEQDREEESFSDDDDDSFQESPPPPPQLVRWNLLSPTSR</sequence>
<feature type="compositionally biased region" description="Acidic residues" evidence="4">
    <location>
        <begin position="488"/>
        <end position="502"/>
    </location>
</feature>
<evidence type="ECO:0000256" key="3">
    <source>
        <dbReference type="PROSITE-ProRule" id="PRU00221"/>
    </source>
</evidence>
<dbReference type="SMART" id="SM00320">
    <property type="entry name" value="WD40"/>
    <property type="match status" value="7"/>
</dbReference>
<dbReference type="PROSITE" id="PS50082">
    <property type="entry name" value="WD_REPEATS_2"/>
    <property type="match status" value="5"/>
</dbReference>
<dbReference type="EMBL" id="OZ020104">
    <property type="protein sequence ID" value="CAK9278570.1"/>
    <property type="molecule type" value="Genomic_DNA"/>
</dbReference>
<dbReference type="PANTHER" id="PTHR22844">
    <property type="entry name" value="F-BOX AND WD40 DOMAIN PROTEIN"/>
    <property type="match status" value="1"/>
</dbReference>
<dbReference type="InterPro" id="IPR001680">
    <property type="entry name" value="WD40_rpt"/>
</dbReference>
<protein>
    <submittedName>
        <fullName evidence="5">Uncharacterized protein</fullName>
    </submittedName>
</protein>
<keyword evidence="2" id="KW-0677">Repeat</keyword>